<dbReference type="Gene3D" id="3.40.190.80">
    <property type="match status" value="1"/>
</dbReference>
<dbReference type="PROSITE" id="PS00630">
    <property type="entry name" value="IMP_2"/>
    <property type="match status" value="1"/>
</dbReference>
<dbReference type="GO" id="GO:0046872">
    <property type="term" value="F:metal ion binding"/>
    <property type="evidence" value="ECO:0007669"/>
    <property type="project" value="UniProtKB-KW"/>
</dbReference>
<comment type="caution">
    <text evidence="8">The sequence shown here is derived from an EMBL/GenBank/DDBJ whole genome shotgun (WGS) entry which is preliminary data.</text>
</comment>
<dbReference type="SUPFAM" id="SSF56655">
    <property type="entry name" value="Carbohydrate phosphatase"/>
    <property type="match status" value="1"/>
</dbReference>
<dbReference type="InterPro" id="IPR033942">
    <property type="entry name" value="IMPase"/>
</dbReference>
<dbReference type="InterPro" id="IPR020583">
    <property type="entry name" value="Inositol_monoP_metal-BS"/>
</dbReference>
<comment type="similarity">
    <text evidence="3">Belongs to the inositol monophosphatase superfamily.</text>
</comment>
<evidence type="ECO:0000256" key="6">
    <source>
        <dbReference type="ARBA" id="ARBA00022801"/>
    </source>
</evidence>
<gene>
    <name evidence="8" type="ORF">S01H1_49846</name>
</gene>
<dbReference type="InterPro" id="IPR020550">
    <property type="entry name" value="Inositol_monophosphatase_CS"/>
</dbReference>
<comment type="catalytic activity">
    <reaction evidence="1">
        <text>a myo-inositol phosphate + H2O = myo-inositol + phosphate</text>
        <dbReference type="Rhea" id="RHEA:24056"/>
        <dbReference type="ChEBI" id="CHEBI:15377"/>
        <dbReference type="ChEBI" id="CHEBI:17268"/>
        <dbReference type="ChEBI" id="CHEBI:43474"/>
        <dbReference type="ChEBI" id="CHEBI:84139"/>
        <dbReference type="EC" id="3.1.3.25"/>
    </reaction>
</comment>
<evidence type="ECO:0000256" key="7">
    <source>
        <dbReference type="ARBA" id="ARBA00022842"/>
    </source>
</evidence>
<dbReference type="GO" id="GO:0008934">
    <property type="term" value="F:inositol monophosphate 1-phosphatase activity"/>
    <property type="evidence" value="ECO:0007669"/>
    <property type="project" value="InterPro"/>
</dbReference>
<dbReference type="FunFam" id="3.40.190.80:FF:000020">
    <property type="entry name" value="Fructose-1,6-bisphosphatase/inositol-1-monophosphatase"/>
    <property type="match status" value="1"/>
</dbReference>
<sequence>MLEIRKTCEQAARLGGQILLDMQQSINPREKAPRDLVTEADLASQNAIHDCLTKAYPDFHFIGEEATEQENSANCSDFCWVVDPLDGTTNYVHGLDNYCVSIALVHQHRSVVGVIYDPVRQDLFTSIRGEGAFRNEKRLETSQVTKLDAALIAASFSARVAKDSAEIKRFVSALGHCQALRRMGSAALNLCYVAAGSLDGYWATSVKKWDVAAGLLMVEEAGGTTTAIDGGPFDLEDPKFITTSTPDL</sequence>
<dbReference type="Pfam" id="PF00459">
    <property type="entry name" value="Inositol_P"/>
    <property type="match status" value="1"/>
</dbReference>
<feature type="non-terminal residue" evidence="8">
    <location>
        <position position="248"/>
    </location>
</feature>
<evidence type="ECO:0000256" key="3">
    <source>
        <dbReference type="ARBA" id="ARBA00009759"/>
    </source>
</evidence>
<keyword evidence="5" id="KW-0479">Metal-binding</keyword>
<name>X0XKK0_9ZZZZ</name>
<dbReference type="PROSITE" id="PS00629">
    <property type="entry name" value="IMP_1"/>
    <property type="match status" value="1"/>
</dbReference>
<keyword evidence="7" id="KW-0460">Magnesium</keyword>
<dbReference type="FunFam" id="3.30.540.10:FF:000003">
    <property type="entry name" value="Inositol-1-monophosphatase"/>
    <property type="match status" value="1"/>
</dbReference>
<organism evidence="8">
    <name type="scientific">marine sediment metagenome</name>
    <dbReference type="NCBI Taxonomy" id="412755"/>
    <lineage>
        <taxon>unclassified sequences</taxon>
        <taxon>metagenomes</taxon>
        <taxon>ecological metagenomes</taxon>
    </lineage>
</organism>
<dbReference type="EC" id="3.1.3.25" evidence="4"/>
<evidence type="ECO:0000256" key="1">
    <source>
        <dbReference type="ARBA" id="ARBA00001033"/>
    </source>
</evidence>
<keyword evidence="6" id="KW-0378">Hydrolase</keyword>
<evidence type="ECO:0000256" key="2">
    <source>
        <dbReference type="ARBA" id="ARBA00001946"/>
    </source>
</evidence>
<dbReference type="EMBL" id="BARS01032086">
    <property type="protein sequence ID" value="GAG25471.1"/>
    <property type="molecule type" value="Genomic_DNA"/>
</dbReference>
<dbReference type="AlphaFoldDB" id="X0XKK0"/>
<proteinExistence type="inferred from homology"/>
<evidence type="ECO:0000256" key="4">
    <source>
        <dbReference type="ARBA" id="ARBA00013106"/>
    </source>
</evidence>
<dbReference type="Gene3D" id="3.30.540.10">
    <property type="entry name" value="Fructose-1,6-Bisphosphatase, subunit A, domain 1"/>
    <property type="match status" value="1"/>
</dbReference>
<dbReference type="PRINTS" id="PR00377">
    <property type="entry name" value="IMPHPHTASES"/>
</dbReference>
<dbReference type="GO" id="GO:0007165">
    <property type="term" value="P:signal transduction"/>
    <property type="evidence" value="ECO:0007669"/>
    <property type="project" value="TreeGrafter"/>
</dbReference>
<dbReference type="InterPro" id="IPR000760">
    <property type="entry name" value="Inositol_monophosphatase-like"/>
</dbReference>
<reference evidence="8" key="1">
    <citation type="journal article" date="2014" name="Front. Microbiol.">
        <title>High frequency of phylogenetically diverse reductive dehalogenase-homologous genes in deep subseafloor sedimentary metagenomes.</title>
        <authorList>
            <person name="Kawai M."/>
            <person name="Futagami T."/>
            <person name="Toyoda A."/>
            <person name="Takaki Y."/>
            <person name="Nishi S."/>
            <person name="Hori S."/>
            <person name="Arai W."/>
            <person name="Tsubouchi T."/>
            <person name="Morono Y."/>
            <person name="Uchiyama I."/>
            <person name="Ito T."/>
            <person name="Fujiyama A."/>
            <person name="Inagaki F."/>
            <person name="Takami H."/>
        </authorList>
    </citation>
    <scope>NUCLEOTIDE SEQUENCE</scope>
    <source>
        <strain evidence="8">Expedition CK06-06</strain>
    </source>
</reference>
<evidence type="ECO:0000313" key="8">
    <source>
        <dbReference type="EMBL" id="GAG25471.1"/>
    </source>
</evidence>
<accession>X0XKK0</accession>
<protein>
    <recommendedName>
        <fullName evidence="4">inositol-phosphate phosphatase</fullName>
        <ecNumber evidence="4">3.1.3.25</ecNumber>
    </recommendedName>
</protein>
<evidence type="ECO:0000256" key="5">
    <source>
        <dbReference type="ARBA" id="ARBA00022723"/>
    </source>
</evidence>
<dbReference type="PANTHER" id="PTHR20854">
    <property type="entry name" value="INOSITOL MONOPHOSPHATASE"/>
    <property type="match status" value="1"/>
</dbReference>
<dbReference type="CDD" id="cd01639">
    <property type="entry name" value="IMPase"/>
    <property type="match status" value="1"/>
</dbReference>
<comment type="cofactor">
    <cofactor evidence="2">
        <name>Mg(2+)</name>
        <dbReference type="ChEBI" id="CHEBI:18420"/>
    </cofactor>
</comment>
<dbReference type="PANTHER" id="PTHR20854:SF4">
    <property type="entry name" value="INOSITOL-1-MONOPHOSPHATASE-RELATED"/>
    <property type="match status" value="1"/>
</dbReference>
<dbReference type="GO" id="GO:0046854">
    <property type="term" value="P:phosphatidylinositol phosphate biosynthetic process"/>
    <property type="evidence" value="ECO:0007669"/>
    <property type="project" value="InterPro"/>
</dbReference>
<dbReference type="GO" id="GO:0006020">
    <property type="term" value="P:inositol metabolic process"/>
    <property type="evidence" value="ECO:0007669"/>
    <property type="project" value="TreeGrafter"/>
</dbReference>